<comment type="similarity">
    <text evidence="3 10">Belongs to the CND1 (condensin subunit 1) family.</text>
</comment>
<protein>
    <recommendedName>
        <fullName evidence="16">Condensin complex subunit 1</fullName>
    </recommendedName>
</protein>
<evidence type="ECO:0000256" key="6">
    <source>
        <dbReference type="ARBA" id="ARBA00022776"/>
    </source>
</evidence>
<dbReference type="InterPro" id="IPR026971">
    <property type="entry name" value="CND1/NCAPD3"/>
</dbReference>
<feature type="domain" description="Condensin complex subunit 1 C-terminal" evidence="12">
    <location>
        <begin position="1020"/>
        <end position="1179"/>
    </location>
</feature>
<feature type="domain" description="Condensin complex subunit 1 N-terminal" evidence="13">
    <location>
        <begin position="79"/>
        <end position="231"/>
    </location>
</feature>
<feature type="region of interest" description="Disordered" evidence="11">
    <location>
        <begin position="353"/>
        <end position="407"/>
    </location>
</feature>
<dbReference type="SUPFAM" id="SSF48371">
    <property type="entry name" value="ARM repeat"/>
    <property type="match status" value="1"/>
</dbReference>
<dbReference type="PANTHER" id="PTHR14222">
    <property type="entry name" value="CONDENSIN"/>
    <property type="match status" value="1"/>
</dbReference>
<dbReference type="Pfam" id="PF12922">
    <property type="entry name" value="Cnd1_N"/>
    <property type="match status" value="1"/>
</dbReference>
<keyword evidence="15" id="KW-1185">Reference proteome</keyword>
<evidence type="ECO:0000256" key="9">
    <source>
        <dbReference type="ARBA" id="ARBA00023306"/>
    </source>
</evidence>
<feature type="compositionally biased region" description="Basic residues" evidence="11">
    <location>
        <begin position="1288"/>
        <end position="1305"/>
    </location>
</feature>
<feature type="region of interest" description="Disordered" evidence="11">
    <location>
        <begin position="1250"/>
        <end position="1319"/>
    </location>
</feature>
<evidence type="ECO:0000259" key="13">
    <source>
        <dbReference type="Pfam" id="PF12922"/>
    </source>
</evidence>
<dbReference type="GO" id="GO:0051301">
    <property type="term" value="P:cell division"/>
    <property type="evidence" value="ECO:0007669"/>
    <property type="project" value="UniProtKB-KW"/>
</dbReference>
<evidence type="ECO:0000313" key="14">
    <source>
        <dbReference type="EMBL" id="CAI5741588.1"/>
    </source>
</evidence>
<evidence type="ECO:0000256" key="2">
    <source>
        <dbReference type="ARBA" id="ARBA00004286"/>
    </source>
</evidence>
<dbReference type="Pfam" id="PF12717">
    <property type="entry name" value="Cnd1"/>
    <property type="match status" value="1"/>
</dbReference>
<evidence type="ECO:0000313" key="15">
    <source>
        <dbReference type="Proteomes" id="UP001162031"/>
    </source>
</evidence>
<proteinExistence type="inferred from homology"/>
<dbReference type="InterPro" id="IPR016024">
    <property type="entry name" value="ARM-type_fold"/>
</dbReference>
<keyword evidence="6 10" id="KW-0498">Mitosis</keyword>
<dbReference type="InterPro" id="IPR007673">
    <property type="entry name" value="Condensin_cplx_su1"/>
</dbReference>
<dbReference type="GO" id="GO:0000779">
    <property type="term" value="C:condensed chromosome, centromeric region"/>
    <property type="evidence" value="ECO:0007669"/>
    <property type="project" value="TreeGrafter"/>
</dbReference>
<evidence type="ECO:0000256" key="7">
    <source>
        <dbReference type="ARBA" id="ARBA00023067"/>
    </source>
</evidence>
<comment type="caution">
    <text evidence="14">The sequence shown here is derived from an EMBL/GenBank/DDBJ whole genome shotgun (WGS) entry which is preliminary data.</text>
</comment>
<comment type="function">
    <text evidence="10">Regulatory subunit of the condensin complex, a complex required for conversion of interphase chromatin into mitotic-like condense chromosomes. The condensin complex probably introduces positive supercoils into relaxed DNA in the presence of type I topoisomerases and converts nicked DNA into positive knotted forms in the presence of type II topoisomerases.</text>
</comment>
<evidence type="ECO:0000256" key="1">
    <source>
        <dbReference type="ARBA" id="ARBA00004123"/>
    </source>
</evidence>
<keyword evidence="7 10" id="KW-0226">DNA condensation</keyword>
<dbReference type="InterPro" id="IPR011989">
    <property type="entry name" value="ARM-like"/>
</dbReference>
<sequence>MEFLVPLHAADLELAKAGRYHVQSVHALEDETEAEIAAHLQQLEDHVLGSEAGLELLQEDWLDLTYSFVKKLPTLSDTLRMHVIEMLASFVSSVTENVLARRPGNEDAEDVAAIRSAFKASVYFLVTALTSVCSSLKLQLEKDVLKTKGKKNQTSAMNRINWSKVVEGAIHKLSRSISPATFGMWNMNVPEEEFSMLYCKVVFELLGNATLCRGKSLKPKLYHLLAMSLQKVPAIHVSVVASLIDLIYAHEHLSAPIAELVELLYFKYANTTFASNLISEIGKISSRDASKDVAGTRNIAMFLSSLSTLTPALITGNLSFVLALLDCEAYQLRNAAVTCVAQILLWNFRQSGQQEPDDDDAAAADVKNKHGPDSEESSDGEGDGSSSESNGETCTGNANTEAPRTFSRSTRDQLLSVLEDRIHDINSFARGHVLKMWALLCEEGALPLHMLKNVTLMAVGRLQDKAVVVRRHSIHLLTLLLERNPFMGNLDRQFYANKHDALTVEMKKKRDEVIAGAEKEMSEAMGEVAIQSGDPESPSLAIASDEKAAALEKDLQKTVRLLKYYQDAISFIDEFELQALPLMSQLLGSKSTSDVLEAIQFFEKAYRFHLTAAQAGIRKVLPLIWRSDLSIQDQLSSTFVALFVRIDEEDPERDSPQLVAENLVKFLDKCTVADYTCLERIMGELHRSQKLPMVVISSLWELVDVVVYPVSVVSNALALLSMIANINDSMLFSNDRLSQVLSMGFGDVACNPDSRYRVFGAACRLVQCVQLEPKGSASKSSSQTLGRIHRTNLDATEQIILRLQRFLALDFVNDDGIDTECLHSTWFDTVQQAIDAIFSICERPEDVCGDVIKHLSLRLFESETNDVSRVELAHFFFVLGHSAVKVAIHVEKLAAKVKDMRGNRNVPKKHADNTVSNGDAEDVTAMEDELGVAAEVEAEEDTFVNNIIQKEIACRNLLGIYGPLIIRVLVGTEDEFKSDELLTECAVVALSKFMAVSEEFCEKHLQLLFTILQDSSQPSVRGDVIIALGDLSFRFPNLVEPWTPHLYNRLRDVNLNVRKNTIVVLSHLILNDMIKVKGQISEIAISLVDKNDGIRNLAKLFFYELSKKGTNPIYNMLPDAIGQLSTSELVSNADFQTIARFLIQFILKEKQIESIVEKLAQRFSTASKVQQQRDLAFCLARLPHTEKSLKYLYQNRKLYSDALHDSVVADNFTSLVAKARRGTSALTATAEMKEAMDKLDQFVAGKKEGKELDETMGSEPAERVSSPQTKGKARRKLSTKGAKTSKAVPKKRGRPKRKASARSRKVTCTASEDSLDDEE</sequence>
<dbReference type="GO" id="GO:0007076">
    <property type="term" value="P:mitotic chromosome condensation"/>
    <property type="evidence" value="ECO:0007669"/>
    <property type="project" value="InterPro"/>
</dbReference>
<dbReference type="GO" id="GO:0005634">
    <property type="term" value="C:nucleus"/>
    <property type="evidence" value="ECO:0007669"/>
    <property type="project" value="UniProtKB-SubCell"/>
</dbReference>
<dbReference type="PANTHER" id="PTHR14222:SF2">
    <property type="entry name" value="CONDENSIN COMPLEX SUBUNIT 1"/>
    <property type="match status" value="1"/>
</dbReference>
<dbReference type="Gene3D" id="1.25.10.10">
    <property type="entry name" value="Leucine-rich Repeat Variant"/>
    <property type="match status" value="1"/>
</dbReference>
<organism evidence="14 15">
    <name type="scientific">Hyaloperonospora brassicae</name>
    <name type="common">Brassica downy mildew</name>
    <name type="synonym">Peronospora brassicae</name>
    <dbReference type="NCBI Taxonomy" id="162125"/>
    <lineage>
        <taxon>Eukaryota</taxon>
        <taxon>Sar</taxon>
        <taxon>Stramenopiles</taxon>
        <taxon>Oomycota</taxon>
        <taxon>Peronosporomycetes</taxon>
        <taxon>Peronosporales</taxon>
        <taxon>Peronosporaceae</taxon>
        <taxon>Hyaloperonospora</taxon>
    </lineage>
</organism>
<evidence type="ECO:0000256" key="4">
    <source>
        <dbReference type="ARBA" id="ARBA00022454"/>
    </source>
</evidence>
<dbReference type="GO" id="GO:0000796">
    <property type="term" value="C:condensin complex"/>
    <property type="evidence" value="ECO:0007669"/>
    <property type="project" value="TreeGrafter"/>
</dbReference>
<gene>
    <name evidence="14" type="ORF">HBR001_LOCUS8555</name>
</gene>
<dbReference type="GO" id="GO:0010032">
    <property type="term" value="P:meiotic chromosome condensation"/>
    <property type="evidence" value="ECO:0007669"/>
    <property type="project" value="TreeGrafter"/>
</dbReference>
<evidence type="ECO:0000256" key="5">
    <source>
        <dbReference type="ARBA" id="ARBA00022618"/>
    </source>
</evidence>
<dbReference type="Proteomes" id="UP001162031">
    <property type="component" value="Unassembled WGS sequence"/>
</dbReference>
<dbReference type="EMBL" id="CANTFL010001451">
    <property type="protein sequence ID" value="CAI5741588.1"/>
    <property type="molecule type" value="Genomic_DNA"/>
</dbReference>
<dbReference type="InterPro" id="IPR024324">
    <property type="entry name" value="Condensin_cplx_su1_N"/>
</dbReference>
<feature type="compositionally biased region" description="Polar residues" evidence="11">
    <location>
        <begin position="390"/>
        <end position="407"/>
    </location>
</feature>
<dbReference type="GO" id="GO:0042393">
    <property type="term" value="F:histone binding"/>
    <property type="evidence" value="ECO:0007669"/>
    <property type="project" value="TreeGrafter"/>
</dbReference>
<evidence type="ECO:0000256" key="11">
    <source>
        <dbReference type="SAM" id="MobiDB-lite"/>
    </source>
</evidence>
<comment type="subcellular location">
    <subcellularLocation>
        <location evidence="2">Chromosome</location>
    </subcellularLocation>
    <subcellularLocation>
        <location evidence="1">Nucleus</location>
    </subcellularLocation>
</comment>
<keyword evidence="5 10" id="KW-0132">Cell division</keyword>
<name>A0AAV0V016_HYABA</name>
<evidence type="ECO:0000256" key="10">
    <source>
        <dbReference type="PIRNR" id="PIRNR017127"/>
    </source>
</evidence>
<accession>A0AAV0V016</accession>
<dbReference type="PIRSF" id="PIRSF017127">
    <property type="entry name" value="Condensin_D2"/>
    <property type="match status" value="1"/>
</dbReference>
<evidence type="ECO:0008006" key="16">
    <source>
        <dbReference type="Google" id="ProtNLM"/>
    </source>
</evidence>
<keyword evidence="9 10" id="KW-0131">Cell cycle</keyword>
<evidence type="ECO:0000256" key="3">
    <source>
        <dbReference type="ARBA" id="ARBA00009606"/>
    </source>
</evidence>
<evidence type="ECO:0000256" key="8">
    <source>
        <dbReference type="ARBA" id="ARBA00023242"/>
    </source>
</evidence>
<dbReference type="InterPro" id="IPR032682">
    <property type="entry name" value="Cnd1_C"/>
</dbReference>
<evidence type="ECO:0000259" key="12">
    <source>
        <dbReference type="Pfam" id="PF12717"/>
    </source>
</evidence>
<keyword evidence="8" id="KW-0539">Nucleus</keyword>
<reference evidence="14" key="1">
    <citation type="submission" date="2022-12" db="EMBL/GenBank/DDBJ databases">
        <authorList>
            <person name="Webb A."/>
        </authorList>
    </citation>
    <scope>NUCLEOTIDE SEQUENCE</scope>
    <source>
        <strain evidence="14">Hp1</strain>
    </source>
</reference>
<keyword evidence="4" id="KW-0158">Chromosome</keyword>